<dbReference type="Proteomes" id="UP000693672">
    <property type="component" value="Unassembled WGS sequence"/>
</dbReference>
<dbReference type="InterPro" id="IPR051695">
    <property type="entry name" value="Phosphoglycerate_Mutase"/>
</dbReference>
<keyword evidence="1 4" id="KW-0378">Hydrolase</keyword>
<gene>
    <name evidence="4" type="primary">pspA_2</name>
    <name evidence="4" type="ORF">PAESOLCIP111_00467</name>
</gene>
<proteinExistence type="predicted"/>
<feature type="active site" description="Proton donor/acceptor" evidence="2">
    <location>
        <position position="82"/>
    </location>
</feature>
<comment type="caution">
    <text evidence="4">The sequence shown here is derived from an EMBL/GenBank/DDBJ whole genome shotgun (WGS) entry which is preliminary data.</text>
</comment>
<evidence type="ECO:0000313" key="5">
    <source>
        <dbReference type="Proteomes" id="UP000693672"/>
    </source>
</evidence>
<dbReference type="PANTHER" id="PTHR46517:SF1">
    <property type="entry name" value="FRUCTOSE-2,6-BISPHOSPHATASE TIGAR"/>
    <property type="match status" value="1"/>
</dbReference>
<dbReference type="GO" id="GO:0004331">
    <property type="term" value="F:fructose-2,6-bisphosphate 2-phosphatase activity"/>
    <property type="evidence" value="ECO:0007669"/>
    <property type="project" value="TreeGrafter"/>
</dbReference>
<evidence type="ECO:0000313" key="4">
    <source>
        <dbReference type="EMBL" id="CAG7601235.1"/>
    </source>
</evidence>
<organism evidence="4 5">
    <name type="scientific">Paenibacillus solanacearum</name>
    <dbReference type="NCBI Taxonomy" id="2048548"/>
    <lineage>
        <taxon>Bacteria</taxon>
        <taxon>Bacillati</taxon>
        <taxon>Bacillota</taxon>
        <taxon>Bacilli</taxon>
        <taxon>Bacillales</taxon>
        <taxon>Paenibacillaceae</taxon>
        <taxon>Paenibacillus</taxon>
    </lineage>
</organism>
<feature type="active site" description="Tele-phosphohistidine intermediate" evidence="2">
    <location>
        <position position="9"/>
    </location>
</feature>
<evidence type="ECO:0000256" key="2">
    <source>
        <dbReference type="PIRSR" id="PIRSR613078-1"/>
    </source>
</evidence>
<dbReference type="GO" id="GO:0045820">
    <property type="term" value="P:negative regulation of glycolytic process"/>
    <property type="evidence" value="ECO:0007669"/>
    <property type="project" value="TreeGrafter"/>
</dbReference>
<keyword evidence="5" id="KW-1185">Reference proteome</keyword>
<dbReference type="EC" id="3.1.3.3" evidence="4"/>
<protein>
    <submittedName>
        <fullName evidence="4">Phosphoserine phosphatase 1</fullName>
        <ecNumber evidence="4">3.1.3.3</ecNumber>
    </submittedName>
</protein>
<dbReference type="Pfam" id="PF00300">
    <property type="entry name" value="His_Phos_1"/>
    <property type="match status" value="1"/>
</dbReference>
<accession>A0A916JT50</accession>
<sequence length="192" mass="21550">MTTITFVRHGNTDFNNERRAQGHMNNPLNETGRMQALAVASRLAEEPWDLFISSDLLRARETAEAISAAVNMTPSFDVRLREIGRGQIEGTVEAERVEKWGKDWRKLDLGEESKQSVRARGMSFVEEVASQYRGKKLLVVSHGLLIGQTLKGLLQDEKTGDGLPNTSVTTIRLADECWEYALYSCIRHLEGS</sequence>
<feature type="binding site" evidence="3">
    <location>
        <position position="58"/>
    </location>
    <ligand>
        <name>substrate</name>
    </ligand>
</feature>
<name>A0A916JT50_9BACL</name>
<dbReference type="CDD" id="cd07067">
    <property type="entry name" value="HP_PGM_like"/>
    <property type="match status" value="1"/>
</dbReference>
<dbReference type="SMART" id="SM00855">
    <property type="entry name" value="PGAM"/>
    <property type="match status" value="1"/>
</dbReference>
<feature type="binding site" evidence="3">
    <location>
        <begin position="8"/>
        <end position="15"/>
    </location>
    <ligand>
        <name>substrate</name>
    </ligand>
</feature>
<dbReference type="RefSeq" id="WP_218090273.1">
    <property type="nucleotide sequence ID" value="NZ_CAJVAS010000001.1"/>
</dbReference>
<dbReference type="AlphaFoldDB" id="A0A916JT50"/>
<dbReference type="GO" id="GO:0043456">
    <property type="term" value="P:regulation of pentose-phosphate shunt"/>
    <property type="evidence" value="ECO:0007669"/>
    <property type="project" value="TreeGrafter"/>
</dbReference>
<reference evidence="4" key="1">
    <citation type="submission" date="2021-06" db="EMBL/GenBank/DDBJ databases">
        <authorList>
            <person name="Criscuolo A."/>
        </authorList>
    </citation>
    <scope>NUCLEOTIDE SEQUENCE</scope>
    <source>
        <strain evidence="4">CIP111600</strain>
    </source>
</reference>
<dbReference type="GO" id="GO:0005829">
    <property type="term" value="C:cytosol"/>
    <property type="evidence" value="ECO:0007669"/>
    <property type="project" value="TreeGrafter"/>
</dbReference>
<dbReference type="EMBL" id="CAJVAS010000001">
    <property type="protein sequence ID" value="CAG7601235.1"/>
    <property type="molecule type" value="Genomic_DNA"/>
</dbReference>
<evidence type="ECO:0000256" key="3">
    <source>
        <dbReference type="PIRSR" id="PIRSR613078-2"/>
    </source>
</evidence>
<dbReference type="PANTHER" id="PTHR46517">
    <property type="entry name" value="FRUCTOSE-2,6-BISPHOSPHATASE TIGAR"/>
    <property type="match status" value="1"/>
</dbReference>
<dbReference type="InterPro" id="IPR013078">
    <property type="entry name" value="His_Pase_superF_clade-1"/>
</dbReference>
<evidence type="ECO:0000256" key="1">
    <source>
        <dbReference type="ARBA" id="ARBA00022801"/>
    </source>
</evidence>